<sequence>MKSGKSTLAAWLHRLDAEDLKQVLAARPDAMSPPEPRSLSELAERLQRPGSVALALPRLTLPALQAAEALATLSVPASRQVLTDLLDATEDETARGLEAALQTLSAYALVWPDSEGTLRMATPLRQAWETPLGLDQPLATLLKDTTSEELRRMLTAVGVRPPGTKPLRLATLVEHHSDPARVAAMVEQAPAETRKLLGRKADPAYRPQAFVLFGGQSVPEPGARWALERGLLVQGRHGYGPVRMPAEVALALRGPDWHAPFDPVPPVVPLVPVSPAEVDREASAAATAFAAHAASVLSVCATTPPARLKSGGVGTRELARIGKAARCGEPVVRLTLETAYKAGLMARDGDRVATTDAYDSWAGSEPAERLPVLLHAWWTLGLTPSQARDDDNKALPALTGAPSCAGCLHARKGLLTAASRLPAGQGAKNAAELGPLAHWSRPLAEVLPQDATPFATGIREAELLGVLARGALSPIGAALLAESTEELAAACQRLLPAATPTARFGSDLTAVVTGTPAARLVTLLDSVADRETSGTASLWRFNPASVRRALDAGRSPHSIEADLAAIAAGPLPQPLSYLITDTARSHGRIRVASAACVIHGEEPALLTEIAAHRKLSGLGLRHLAPTVLVSRTPLEKTLAALRAEGYAPVAEAADGTVRVERPGSPRATAPVPAPRRAVSRPSTPLRTTAAPKHVDLAALAARLAGAPPADPAPDPCNGVPFTTDTEEVIAGHATQIPHADVRQLAHAVDSGTAVTIEYVATTGSRTIRTISGLDLDPPYLYAWCHLRDAERVFTLSRIHGVMPPA</sequence>
<dbReference type="RefSeq" id="WP_059261791.1">
    <property type="nucleotide sequence ID" value="NZ_KQ948351.1"/>
</dbReference>
<evidence type="ECO:0000259" key="3">
    <source>
        <dbReference type="Pfam" id="PF13625"/>
    </source>
</evidence>
<reference evidence="4 5" key="1">
    <citation type="submission" date="2015-10" db="EMBL/GenBank/DDBJ databases">
        <title>Draft genome sequence of Streptomyces corchorusii DSM 40340, type strain for the species Streptomyces corchorusii.</title>
        <authorList>
            <person name="Ruckert C."/>
            <person name="Winkler A."/>
            <person name="Kalinowski J."/>
            <person name="Kampfer P."/>
            <person name="Glaeser S."/>
        </authorList>
    </citation>
    <scope>NUCLEOTIDE SEQUENCE [LARGE SCALE GENOMIC DNA]</scope>
    <source>
        <strain evidence="4 5">DSM 40340</strain>
    </source>
</reference>
<name>A0A101QMD6_STRCK</name>
<evidence type="ECO:0000259" key="2">
    <source>
        <dbReference type="Pfam" id="PF13280"/>
    </source>
</evidence>
<proteinExistence type="predicted"/>
<gene>
    <name evidence="4" type="ORF">AQJ11_03395</name>
</gene>
<dbReference type="EMBL" id="LMWP01000002">
    <property type="protein sequence ID" value="KUN32583.1"/>
    <property type="molecule type" value="Genomic_DNA"/>
</dbReference>
<accession>A0A101QMD6</accession>
<dbReference type="InterPro" id="IPR032830">
    <property type="entry name" value="XPB/Ssl2_N"/>
</dbReference>
<dbReference type="AlphaFoldDB" id="A0A101QMD6"/>
<feature type="compositionally biased region" description="Low complexity" evidence="1">
    <location>
        <begin position="665"/>
        <end position="684"/>
    </location>
</feature>
<protein>
    <submittedName>
        <fullName evidence="4">Uncharacterized protein</fullName>
    </submittedName>
</protein>
<comment type="caution">
    <text evidence="4">The sequence shown here is derived from an EMBL/GenBank/DDBJ whole genome shotgun (WGS) entry which is preliminary data.</text>
</comment>
<feature type="region of interest" description="Disordered" evidence="1">
    <location>
        <begin position="660"/>
        <end position="686"/>
    </location>
</feature>
<dbReference type="Pfam" id="PF13280">
    <property type="entry name" value="WYL"/>
    <property type="match status" value="1"/>
</dbReference>
<evidence type="ECO:0000256" key="1">
    <source>
        <dbReference type="SAM" id="MobiDB-lite"/>
    </source>
</evidence>
<dbReference type="Proteomes" id="UP000053398">
    <property type="component" value="Unassembled WGS sequence"/>
</dbReference>
<dbReference type="InterPro" id="IPR026881">
    <property type="entry name" value="WYL_dom"/>
</dbReference>
<dbReference type="Pfam" id="PF13625">
    <property type="entry name" value="Helicase_C_3"/>
    <property type="match status" value="1"/>
</dbReference>
<feature type="domain" description="Helicase XPB/Ssl2 N-terminal" evidence="3">
    <location>
        <begin position="506"/>
        <end position="624"/>
    </location>
</feature>
<evidence type="ECO:0000313" key="5">
    <source>
        <dbReference type="Proteomes" id="UP000053398"/>
    </source>
</evidence>
<feature type="domain" description="WYL" evidence="2">
    <location>
        <begin position="741"/>
        <end position="801"/>
    </location>
</feature>
<dbReference type="PROSITE" id="PS52050">
    <property type="entry name" value="WYL"/>
    <property type="match status" value="1"/>
</dbReference>
<keyword evidence="5" id="KW-1185">Reference proteome</keyword>
<evidence type="ECO:0000313" key="4">
    <source>
        <dbReference type="EMBL" id="KUN32583.1"/>
    </source>
</evidence>
<organism evidence="4 5">
    <name type="scientific">Streptomyces corchorusii</name>
    <name type="common">Streptomyces chibaensis</name>
    <dbReference type="NCBI Taxonomy" id="1903"/>
    <lineage>
        <taxon>Bacteria</taxon>
        <taxon>Bacillati</taxon>
        <taxon>Actinomycetota</taxon>
        <taxon>Actinomycetes</taxon>
        <taxon>Kitasatosporales</taxon>
        <taxon>Streptomycetaceae</taxon>
        <taxon>Streptomyces</taxon>
    </lineage>
</organism>